<gene>
    <name evidence="7" type="ORF">ADK38_03960</name>
</gene>
<comment type="caution">
    <text evidence="7">The sequence shown here is derived from an EMBL/GenBank/DDBJ whole genome shotgun (WGS) entry which is preliminary data.</text>
</comment>
<dbReference type="EMBL" id="LGUT01000321">
    <property type="protein sequence ID" value="KOG91302.1"/>
    <property type="molecule type" value="Genomic_DNA"/>
</dbReference>
<evidence type="ECO:0000256" key="5">
    <source>
        <dbReference type="SAM" id="Phobius"/>
    </source>
</evidence>
<dbReference type="InterPro" id="IPR009908">
    <property type="entry name" value="Methylamine_util_MauE"/>
</dbReference>
<protein>
    <recommendedName>
        <fullName evidence="6">Methylamine utilisation protein MauE domain-containing protein</fullName>
    </recommendedName>
</protein>
<evidence type="ECO:0000259" key="6">
    <source>
        <dbReference type="Pfam" id="PF07291"/>
    </source>
</evidence>
<comment type="subcellular location">
    <subcellularLocation>
        <location evidence="1">Membrane</location>
        <topology evidence="1">Multi-pass membrane protein</topology>
    </subcellularLocation>
</comment>
<keyword evidence="4 5" id="KW-0472">Membrane</keyword>
<proteinExistence type="predicted"/>
<evidence type="ECO:0000256" key="3">
    <source>
        <dbReference type="ARBA" id="ARBA00022989"/>
    </source>
</evidence>
<reference evidence="7 8" key="1">
    <citation type="submission" date="2015-07" db="EMBL/GenBank/DDBJ databases">
        <authorList>
            <person name="Ju K.-S."/>
            <person name="Doroghazi J.R."/>
            <person name="Metcalf W.W."/>
        </authorList>
    </citation>
    <scope>NUCLEOTIDE SEQUENCE [LARGE SCALE GENOMIC DNA]</scope>
    <source>
        <strain evidence="7 8">NRRL B-3589</strain>
    </source>
</reference>
<dbReference type="Proteomes" id="UP000037020">
    <property type="component" value="Unassembled WGS sequence"/>
</dbReference>
<evidence type="ECO:0000256" key="1">
    <source>
        <dbReference type="ARBA" id="ARBA00004141"/>
    </source>
</evidence>
<evidence type="ECO:0000256" key="2">
    <source>
        <dbReference type="ARBA" id="ARBA00022692"/>
    </source>
</evidence>
<feature type="transmembrane region" description="Helical" evidence="5">
    <location>
        <begin position="45"/>
        <end position="64"/>
    </location>
</feature>
<keyword evidence="2 5" id="KW-0812">Transmembrane</keyword>
<organism evidence="7 8">
    <name type="scientific">Streptomyces varsoviensis</name>
    <dbReference type="NCBI Taxonomy" id="67373"/>
    <lineage>
        <taxon>Bacteria</taxon>
        <taxon>Bacillati</taxon>
        <taxon>Actinomycetota</taxon>
        <taxon>Actinomycetes</taxon>
        <taxon>Kitasatosporales</taxon>
        <taxon>Streptomycetaceae</taxon>
        <taxon>Streptomyces</taxon>
    </lineage>
</organism>
<feature type="non-terminal residue" evidence="7">
    <location>
        <position position="125"/>
    </location>
</feature>
<sequence length="125" mass="13224">MWVRCLIGLVFLVSAVSKVSGRRSFTEFAEAVGVLAPVPGARRLLAPAVVALEFAVAVLLALPVPIAFRVGAWLATALLLAFALGVALAVRRGAETACRCFGRSTSRIKGWQAVRNLALACLLYT</sequence>
<feature type="transmembrane region" description="Helical" evidence="5">
    <location>
        <begin position="71"/>
        <end position="90"/>
    </location>
</feature>
<evidence type="ECO:0000313" key="7">
    <source>
        <dbReference type="EMBL" id="KOG91302.1"/>
    </source>
</evidence>
<accession>A0ABR5JD64</accession>
<evidence type="ECO:0000313" key="8">
    <source>
        <dbReference type="Proteomes" id="UP000037020"/>
    </source>
</evidence>
<feature type="domain" description="Methylamine utilisation protein MauE" evidence="6">
    <location>
        <begin position="2"/>
        <end position="123"/>
    </location>
</feature>
<name>A0ABR5JD64_9ACTN</name>
<keyword evidence="8" id="KW-1185">Reference proteome</keyword>
<dbReference type="Pfam" id="PF07291">
    <property type="entry name" value="MauE"/>
    <property type="match status" value="1"/>
</dbReference>
<keyword evidence="3 5" id="KW-1133">Transmembrane helix</keyword>
<evidence type="ECO:0000256" key="4">
    <source>
        <dbReference type="ARBA" id="ARBA00023136"/>
    </source>
</evidence>